<proteinExistence type="predicted"/>
<feature type="domain" description="MADF" evidence="2">
    <location>
        <begin position="12"/>
        <end position="107"/>
    </location>
</feature>
<gene>
    <name evidence="3" type="ORF">Cfor_09298</name>
</gene>
<evidence type="ECO:0000313" key="4">
    <source>
        <dbReference type="Proteomes" id="UP000502823"/>
    </source>
</evidence>
<evidence type="ECO:0000256" key="1">
    <source>
        <dbReference type="SAM" id="MobiDB-lite"/>
    </source>
</evidence>
<reference evidence="4" key="1">
    <citation type="submission" date="2020-01" db="EMBL/GenBank/DDBJ databases">
        <title>Draft genome sequence of the Termite Coptotermes fromosanus.</title>
        <authorList>
            <person name="Itakura S."/>
            <person name="Yosikawa Y."/>
            <person name="Umezawa K."/>
        </authorList>
    </citation>
    <scope>NUCLEOTIDE SEQUENCE [LARGE SCALE GENOMIC DNA]</scope>
</reference>
<sequence length="320" mass="35333">MPSKWSEEATLKFVKEYKQLECLWDVKSASYRNKAVRDAAYMKLADCANLPGFTVQEAKNKIKNLRSTYSQELKKVKQSRKSGLDEVYQPSLIWYKEIDSFLGPVIASRDAQAATEADVSSVTEEGITENEDTLEGNLQSLSPSNSQLSTPTESTDIQADRKSVKRNHPSPVPQTLLCKKKKAVHGSQLMSSASAFHQSLNFSKNNDDEFDAFGKSVAAQLKKFSLAGALKTQVKIQSLLTQERIIDAMESESTSPHDDFVHTHTPLTPMSHHSQASQNELTCCGCVRDVSQHVCGTSDSLDDTNSTDILSQAVNSILPQ</sequence>
<dbReference type="PANTHER" id="PTHR21505:SF8">
    <property type="entry name" value="DPT-YFP REPRESSOR BY OVEREXPRESSION, ISOFORM D-RELATED"/>
    <property type="match status" value="1"/>
</dbReference>
<name>A0A6L2PBN8_COPFO</name>
<dbReference type="Pfam" id="PF10545">
    <property type="entry name" value="MADF_DNA_bdg"/>
    <property type="match status" value="1"/>
</dbReference>
<dbReference type="OrthoDB" id="6629625at2759"/>
<dbReference type="PROSITE" id="PS51029">
    <property type="entry name" value="MADF"/>
    <property type="match status" value="1"/>
</dbReference>
<comment type="caution">
    <text evidence="3">The sequence shown here is derived from an EMBL/GenBank/DDBJ whole genome shotgun (WGS) entry which is preliminary data.</text>
</comment>
<dbReference type="InterPro" id="IPR006578">
    <property type="entry name" value="MADF-dom"/>
</dbReference>
<feature type="compositionally biased region" description="Low complexity" evidence="1">
    <location>
        <begin position="137"/>
        <end position="152"/>
    </location>
</feature>
<dbReference type="EMBL" id="BLKM01010343">
    <property type="protein sequence ID" value="GFG29874.1"/>
    <property type="molecule type" value="Genomic_DNA"/>
</dbReference>
<keyword evidence="4" id="KW-1185">Reference proteome</keyword>
<dbReference type="Proteomes" id="UP000502823">
    <property type="component" value="Unassembled WGS sequence"/>
</dbReference>
<protein>
    <recommendedName>
        <fullName evidence="2">MADF domain-containing protein</fullName>
    </recommendedName>
</protein>
<dbReference type="PANTHER" id="PTHR21505">
    <property type="entry name" value="MADF DOMAIN-CONTAINING PROTEIN-RELATED"/>
    <property type="match status" value="1"/>
</dbReference>
<organism evidence="3 4">
    <name type="scientific">Coptotermes formosanus</name>
    <name type="common">Formosan subterranean termite</name>
    <dbReference type="NCBI Taxonomy" id="36987"/>
    <lineage>
        <taxon>Eukaryota</taxon>
        <taxon>Metazoa</taxon>
        <taxon>Ecdysozoa</taxon>
        <taxon>Arthropoda</taxon>
        <taxon>Hexapoda</taxon>
        <taxon>Insecta</taxon>
        <taxon>Pterygota</taxon>
        <taxon>Neoptera</taxon>
        <taxon>Polyneoptera</taxon>
        <taxon>Dictyoptera</taxon>
        <taxon>Blattodea</taxon>
        <taxon>Blattoidea</taxon>
        <taxon>Termitoidae</taxon>
        <taxon>Rhinotermitidae</taxon>
        <taxon>Coptotermes</taxon>
    </lineage>
</organism>
<accession>A0A6L2PBN8</accession>
<evidence type="ECO:0000259" key="2">
    <source>
        <dbReference type="PROSITE" id="PS51029"/>
    </source>
</evidence>
<dbReference type="AlphaFoldDB" id="A0A6L2PBN8"/>
<dbReference type="InParanoid" id="A0A6L2PBN8"/>
<feature type="region of interest" description="Disordered" evidence="1">
    <location>
        <begin position="135"/>
        <end position="173"/>
    </location>
</feature>
<dbReference type="SMART" id="SM00595">
    <property type="entry name" value="MADF"/>
    <property type="match status" value="1"/>
</dbReference>
<evidence type="ECO:0000313" key="3">
    <source>
        <dbReference type="EMBL" id="GFG29874.1"/>
    </source>
</evidence>